<dbReference type="KEGG" id="mars:A8C75_17545"/>
<reference evidence="1 2" key="2">
    <citation type="journal article" date="2018" name="Int. J. Syst. Evol. Microbiol.">
        <title>Marinobacterium aestuarii sp. nov., a benzene-degrading marine bacterium isolated from estuary sediment.</title>
        <authorList>
            <person name="Bae S.S."/>
            <person name="Jung J."/>
            <person name="Chung D."/>
            <person name="Baek K."/>
        </authorList>
    </citation>
    <scope>NUCLEOTIDE SEQUENCE [LARGE SCALE GENOMIC DNA]</scope>
    <source>
        <strain evidence="1 2">ST58-10</strain>
    </source>
</reference>
<dbReference type="InterPro" id="IPR017703">
    <property type="entry name" value="YgfZ/GCV_T_CS"/>
</dbReference>
<dbReference type="GO" id="GO:0032259">
    <property type="term" value="P:methylation"/>
    <property type="evidence" value="ECO:0007669"/>
    <property type="project" value="UniProtKB-KW"/>
</dbReference>
<name>A0A1A9F617_9GAMM</name>
<dbReference type="Proteomes" id="UP000078070">
    <property type="component" value="Chromosome"/>
</dbReference>
<protein>
    <submittedName>
        <fullName evidence="1">Aminomethyltransferase</fullName>
    </submittedName>
</protein>
<dbReference type="InterPro" id="IPR029043">
    <property type="entry name" value="GcvT/YgfZ_C"/>
</dbReference>
<dbReference type="PANTHER" id="PTHR22602:SF0">
    <property type="entry name" value="TRANSFERASE CAF17, MITOCHONDRIAL-RELATED"/>
    <property type="match status" value="1"/>
</dbReference>
<dbReference type="AlphaFoldDB" id="A0A1A9F617"/>
<dbReference type="EMBL" id="CP015839">
    <property type="protein sequence ID" value="ANG65338.1"/>
    <property type="molecule type" value="Genomic_DNA"/>
</dbReference>
<organism evidence="1 2">
    <name type="scientific">Marinobacterium aestuarii</name>
    <dbReference type="NCBI Taxonomy" id="1821621"/>
    <lineage>
        <taxon>Bacteria</taxon>
        <taxon>Pseudomonadati</taxon>
        <taxon>Pseudomonadota</taxon>
        <taxon>Gammaproteobacteria</taxon>
        <taxon>Oceanospirillales</taxon>
        <taxon>Oceanospirillaceae</taxon>
        <taxon>Marinobacterium</taxon>
    </lineage>
</organism>
<keyword evidence="2" id="KW-1185">Reference proteome</keyword>
<evidence type="ECO:0000313" key="2">
    <source>
        <dbReference type="Proteomes" id="UP000078070"/>
    </source>
</evidence>
<accession>A0A1A9F617</accession>
<keyword evidence="1" id="KW-0489">Methyltransferase</keyword>
<sequence>MHVADRESDTRLTPLVHQGVFSVLGPDAEKFLQGQLSCDLKDVSTLGSRLGAHCNIKGHMHSLVRVMRAPDGFWLRGQRELLPNTQTLLKKYMVFSKAQATDLSDDLVGLGCSGPGAAVLVEKVLGQVPSEVDGVYASEGILAVRVPGKRFEIWLPKDKALALLPELIEFAPLGTTDRWELDEIRAAIPDLRAETVEGFIPQMTNLQALHGVSFTKGCYTGQEIVTRLQHRGQLKRPMYRACVQCDSRPVPGTMLYSADKDNVGKVVLAAPAAEGEFELLAVIVKDLAESTPILLGSQSGPALTLQDLPYELDPELFQSKR</sequence>
<dbReference type="Gene3D" id="3.30.70.1630">
    <property type="match status" value="1"/>
</dbReference>
<evidence type="ECO:0000313" key="1">
    <source>
        <dbReference type="EMBL" id="ANG65338.1"/>
    </source>
</evidence>
<gene>
    <name evidence="1" type="ORF">A8C75_17545</name>
</gene>
<dbReference type="GO" id="GO:0008168">
    <property type="term" value="F:methyltransferase activity"/>
    <property type="evidence" value="ECO:0007669"/>
    <property type="project" value="UniProtKB-KW"/>
</dbReference>
<reference evidence="2" key="1">
    <citation type="submission" date="2016-05" db="EMBL/GenBank/DDBJ databases">
        <authorList>
            <person name="Baek K."/>
            <person name="Yang S.-J."/>
        </authorList>
    </citation>
    <scope>NUCLEOTIDE SEQUENCE [LARGE SCALE GENOMIC DNA]</scope>
    <source>
        <strain evidence="2">ST58-10</strain>
    </source>
</reference>
<keyword evidence="1" id="KW-0808">Transferase</keyword>
<dbReference type="Gene3D" id="3.30.70.1400">
    <property type="entry name" value="Aminomethyltransferase beta-barrel domains"/>
    <property type="match status" value="1"/>
</dbReference>
<dbReference type="InterPro" id="IPR045179">
    <property type="entry name" value="YgfZ/GcvT"/>
</dbReference>
<dbReference type="GO" id="GO:0016226">
    <property type="term" value="P:iron-sulfur cluster assembly"/>
    <property type="evidence" value="ECO:0007669"/>
    <property type="project" value="TreeGrafter"/>
</dbReference>
<dbReference type="SUPFAM" id="SSF101790">
    <property type="entry name" value="Aminomethyltransferase beta-barrel domain"/>
    <property type="match status" value="1"/>
</dbReference>
<proteinExistence type="predicted"/>
<dbReference type="NCBIfam" id="TIGR03317">
    <property type="entry name" value="ygfZ_signature"/>
    <property type="match status" value="1"/>
</dbReference>
<dbReference type="STRING" id="1821621.A8C75_17545"/>
<dbReference type="SUPFAM" id="SSF103025">
    <property type="entry name" value="Folate-binding domain"/>
    <property type="match status" value="1"/>
</dbReference>
<dbReference type="PANTHER" id="PTHR22602">
    <property type="entry name" value="TRANSFERASE CAF17, MITOCHONDRIAL-RELATED"/>
    <property type="match status" value="1"/>
</dbReference>
<dbReference type="Gene3D" id="2.40.30.160">
    <property type="match status" value="1"/>
</dbReference>